<keyword evidence="3" id="KW-1185">Reference proteome</keyword>
<dbReference type="AlphaFoldDB" id="A0A136IVF8"/>
<reference evidence="3" key="1">
    <citation type="submission" date="2016-02" db="EMBL/GenBank/DDBJ databases">
        <title>Draft genome sequence of Microdochium bolleyi, a fungal endophyte of beachgrass.</title>
        <authorList>
            <consortium name="DOE Joint Genome Institute"/>
            <person name="David A.S."/>
            <person name="May G."/>
            <person name="Haridas S."/>
            <person name="Lim J."/>
            <person name="Wang M."/>
            <person name="Labutti K."/>
            <person name="Lipzen A."/>
            <person name="Barry K."/>
            <person name="Grigoriev I.V."/>
        </authorList>
    </citation>
    <scope>NUCLEOTIDE SEQUENCE [LARGE SCALE GENOMIC DNA]</scope>
    <source>
        <strain evidence="3">J235TASD1</strain>
    </source>
</reference>
<dbReference type="InParanoid" id="A0A136IVF8"/>
<proteinExistence type="predicted"/>
<evidence type="ECO:0000256" key="1">
    <source>
        <dbReference type="SAM" id="MobiDB-lite"/>
    </source>
</evidence>
<gene>
    <name evidence="2" type="ORF">Micbo1qcDRAFT_214043</name>
</gene>
<dbReference type="OrthoDB" id="3594103at2759"/>
<feature type="region of interest" description="Disordered" evidence="1">
    <location>
        <begin position="255"/>
        <end position="289"/>
    </location>
</feature>
<dbReference type="EMBL" id="KQ964257">
    <property type="protein sequence ID" value="KXJ88881.1"/>
    <property type="molecule type" value="Genomic_DNA"/>
</dbReference>
<sequence>MAADSDPPDAKTSSPAVEPASGDPEHDEHKSDRYEKLFPLYFNDCKSLLVHEFILAKLGISSETGAGTCARIDLTREVGHVVIHYLYTGTIDFPSDYKDKIASKSIPKSIPGQKDLTDDQMVMDFKLFVLMHVMHFAALRHLHGLAMQAKAALGEIADSLGPLASLCTVQNMFSGQNVPPMECLEQFIQTTIRSMGNPRHWYETWLKVYAHSKAEFDSTSVNELILRSLLEEEMAENIRLQLSLDAKTPVDARADEGEMKVIGLRKNGEDEQKCQNKEDQEKDDASSTG</sequence>
<feature type="region of interest" description="Disordered" evidence="1">
    <location>
        <begin position="1"/>
        <end position="30"/>
    </location>
</feature>
<dbReference type="Proteomes" id="UP000070501">
    <property type="component" value="Unassembled WGS sequence"/>
</dbReference>
<evidence type="ECO:0000313" key="3">
    <source>
        <dbReference type="Proteomes" id="UP000070501"/>
    </source>
</evidence>
<protein>
    <recommendedName>
        <fullName evidence="4">BTB domain-containing protein</fullName>
    </recommendedName>
</protein>
<evidence type="ECO:0000313" key="2">
    <source>
        <dbReference type="EMBL" id="KXJ88881.1"/>
    </source>
</evidence>
<evidence type="ECO:0008006" key="4">
    <source>
        <dbReference type="Google" id="ProtNLM"/>
    </source>
</evidence>
<organism evidence="2 3">
    <name type="scientific">Microdochium bolleyi</name>
    <dbReference type="NCBI Taxonomy" id="196109"/>
    <lineage>
        <taxon>Eukaryota</taxon>
        <taxon>Fungi</taxon>
        <taxon>Dikarya</taxon>
        <taxon>Ascomycota</taxon>
        <taxon>Pezizomycotina</taxon>
        <taxon>Sordariomycetes</taxon>
        <taxon>Xylariomycetidae</taxon>
        <taxon>Xylariales</taxon>
        <taxon>Microdochiaceae</taxon>
        <taxon>Microdochium</taxon>
    </lineage>
</organism>
<accession>A0A136IVF8</accession>
<name>A0A136IVF8_9PEZI</name>
<feature type="compositionally biased region" description="Basic and acidic residues" evidence="1">
    <location>
        <begin position="266"/>
        <end position="289"/>
    </location>
</feature>